<sequence>MTTQLNPDLDLVISRVIKAPAAAVWDAWTNPAKFEQWWVPHPTVCRVLDMDLRPGGSFRTEISEDGGGFEPHITGCFLAVDPRRRIVFTDSLIAGWRPSADAFMTAIITVADHPEGTEYEARALHRSAADRDRHERMGFHDGWGTVTRQLADLVEGGPNR</sequence>
<dbReference type="Proteomes" id="UP000225108">
    <property type="component" value="Unassembled WGS sequence"/>
</dbReference>
<gene>
    <name evidence="3" type="ORF">CSW57_06970</name>
</gene>
<accession>A0A2G3PNM8</accession>
<dbReference type="EMBL" id="PEBD01000005">
    <property type="protein sequence ID" value="PHV67447.1"/>
    <property type="molecule type" value="Genomic_DNA"/>
</dbReference>
<reference evidence="3 4" key="1">
    <citation type="submission" date="2017-10" db="EMBL/GenBank/DDBJ databases">
        <title>The draft genome sequence of Williamsia sp. BULT 1.1 isolated from the semi-arid grassland soils from South Africa.</title>
        <authorList>
            <person name="Kabwe M.H."/>
            <person name="Govender N."/>
            <person name="Mutseka Lunga P."/>
            <person name="Vikram S."/>
            <person name="Makhalanyane T.P."/>
        </authorList>
    </citation>
    <scope>NUCLEOTIDE SEQUENCE [LARGE SCALE GENOMIC DNA]</scope>
    <source>
        <strain evidence="3 4">BULT 1.1</strain>
    </source>
</reference>
<evidence type="ECO:0000259" key="2">
    <source>
        <dbReference type="Pfam" id="PF08327"/>
    </source>
</evidence>
<dbReference type="Gene3D" id="3.30.530.20">
    <property type="match status" value="1"/>
</dbReference>
<dbReference type="AlphaFoldDB" id="A0A2G3PNM8"/>
<organism evidence="3 4">
    <name type="scientific">Williamsia marianensis</name>
    <dbReference type="NCBI Taxonomy" id="85044"/>
    <lineage>
        <taxon>Bacteria</taxon>
        <taxon>Bacillati</taxon>
        <taxon>Actinomycetota</taxon>
        <taxon>Actinomycetes</taxon>
        <taxon>Mycobacteriales</taxon>
        <taxon>Nocardiaceae</taxon>
        <taxon>Williamsia</taxon>
    </lineage>
</organism>
<proteinExistence type="inferred from homology"/>
<comment type="caution">
    <text evidence="3">The sequence shown here is derived from an EMBL/GenBank/DDBJ whole genome shotgun (WGS) entry which is preliminary data.</text>
</comment>
<dbReference type="CDD" id="cd08896">
    <property type="entry name" value="SRPBCC_CalC_Aha1-like_3"/>
    <property type="match status" value="1"/>
</dbReference>
<dbReference type="InterPro" id="IPR023393">
    <property type="entry name" value="START-like_dom_sf"/>
</dbReference>
<dbReference type="SUPFAM" id="SSF55961">
    <property type="entry name" value="Bet v1-like"/>
    <property type="match status" value="1"/>
</dbReference>
<evidence type="ECO:0000313" key="3">
    <source>
        <dbReference type="EMBL" id="PHV67447.1"/>
    </source>
</evidence>
<comment type="similarity">
    <text evidence="1">Belongs to the AHA1 family.</text>
</comment>
<evidence type="ECO:0000256" key="1">
    <source>
        <dbReference type="ARBA" id="ARBA00006817"/>
    </source>
</evidence>
<feature type="domain" description="Activator of Hsp90 ATPase homologue 1/2-like C-terminal" evidence="2">
    <location>
        <begin position="18"/>
        <end position="155"/>
    </location>
</feature>
<dbReference type="Pfam" id="PF08327">
    <property type="entry name" value="AHSA1"/>
    <property type="match status" value="1"/>
</dbReference>
<protein>
    <submittedName>
        <fullName evidence="3">Polyketide cyclase</fullName>
    </submittedName>
</protein>
<dbReference type="RefSeq" id="WP_099382147.1">
    <property type="nucleotide sequence ID" value="NZ_PEBD01000005.1"/>
</dbReference>
<name>A0A2G3PNM8_WILMA</name>
<dbReference type="InterPro" id="IPR013538">
    <property type="entry name" value="ASHA1/2-like_C"/>
</dbReference>
<evidence type="ECO:0000313" key="4">
    <source>
        <dbReference type="Proteomes" id="UP000225108"/>
    </source>
</evidence>